<dbReference type="Proteomes" id="UP001218218">
    <property type="component" value="Unassembled WGS sequence"/>
</dbReference>
<dbReference type="AlphaFoldDB" id="A0AAD7A1Q0"/>
<comment type="caution">
    <text evidence="1">The sequence shown here is derived from an EMBL/GenBank/DDBJ whole genome shotgun (WGS) entry which is preliminary data.</text>
</comment>
<reference evidence="1" key="1">
    <citation type="submission" date="2023-03" db="EMBL/GenBank/DDBJ databases">
        <title>Massive genome expansion in bonnet fungi (Mycena s.s.) driven by repeated elements and novel gene families across ecological guilds.</title>
        <authorList>
            <consortium name="Lawrence Berkeley National Laboratory"/>
            <person name="Harder C.B."/>
            <person name="Miyauchi S."/>
            <person name="Viragh M."/>
            <person name="Kuo A."/>
            <person name="Thoen E."/>
            <person name="Andreopoulos B."/>
            <person name="Lu D."/>
            <person name="Skrede I."/>
            <person name="Drula E."/>
            <person name="Henrissat B."/>
            <person name="Morin E."/>
            <person name="Kohler A."/>
            <person name="Barry K."/>
            <person name="LaButti K."/>
            <person name="Morin E."/>
            <person name="Salamov A."/>
            <person name="Lipzen A."/>
            <person name="Mereny Z."/>
            <person name="Hegedus B."/>
            <person name="Baldrian P."/>
            <person name="Stursova M."/>
            <person name="Weitz H."/>
            <person name="Taylor A."/>
            <person name="Grigoriev I.V."/>
            <person name="Nagy L.G."/>
            <person name="Martin F."/>
            <person name="Kauserud H."/>
        </authorList>
    </citation>
    <scope>NUCLEOTIDE SEQUENCE</scope>
    <source>
        <strain evidence="1">CBHHK002</strain>
    </source>
</reference>
<gene>
    <name evidence="1" type="ORF">DFH08DRAFT_153352</name>
</gene>
<protein>
    <submittedName>
        <fullName evidence="1">Uncharacterized protein</fullName>
    </submittedName>
</protein>
<proteinExistence type="predicted"/>
<organism evidence="1 2">
    <name type="scientific">Mycena albidolilacea</name>
    <dbReference type="NCBI Taxonomy" id="1033008"/>
    <lineage>
        <taxon>Eukaryota</taxon>
        <taxon>Fungi</taxon>
        <taxon>Dikarya</taxon>
        <taxon>Basidiomycota</taxon>
        <taxon>Agaricomycotina</taxon>
        <taxon>Agaricomycetes</taxon>
        <taxon>Agaricomycetidae</taxon>
        <taxon>Agaricales</taxon>
        <taxon>Marasmiineae</taxon>
        <taxon>Mycenaceae</taxon>
        <taxon>Mycena</taxon>
    </lineage>
</organism>
<name>A0AAD7A1Q0_9AGAR</name>
<evidence type="ECO:0000313" key="1">
    <source>
        <dbReference type="EMBL" id="KAJ7347788.1"/>
    </source>
</evidence>
<accession>A0AAD7A1Q0</accession>
<dbReference type="EMBL" id="JARIHO010000018">
    <property type="protein sequence ID" value="KAJ7347788.1"/>
    <property type="molecule type" value="Genomic_DNA"/>
</dbReference>
<sequence>MFLTAFCNPSAGSLGLPPLSRRTQRIYCIQRNSIRCAVFPLTQLPTDRVISHFSNGPSNANSPAFGSQGSQPRPTNLYLRIPRPSTTLTFNSPFTTHFRPYPKLPSFPSMFTAPQRDLHCRSLTKLRSKRSIIAPNIPIMSTFQNCCDKHDALWSEFAI</sequence>
<keyword evidence="2" id="KW-1185">Reference proteome</keyword>
<evidence type="ECO:0000313" key="2">
    <source>
        <dbReference type="Proteomes" id="UP001218218"/>
    </source>
</evidence>